<protein>
    <submittedName>
        <fullName evidence="1">Uncharacterized protein</fullName>
    </submittedName>
</protein>
<sequence>MPHSDAMRTPSPHLVGSRSLASPLVLAQLAGLATLASIAGCVPPPRAEAPPPPRTVAPAPVPAPRPVPIAADWRDWPYSPGTWVYRRDARGSIALFGPANADASLTVRCDTAARQVYLSRAGSTATPLTIRTSSVTRAVSVQPTGGTPPYVAAALMPNDSLLEAMGFSRGRFVVQQAGLPPLVVPAWAEIERVTEDCRG</sequence>
<accession>A0A2T5U2W7</accession>
<name>A0A2T5U2W7_9SPHN</name>
<organism evidence="1 2">
    <name type="scientific">Sphingomonas faeni</name>
    <dbReference type="NCBI Taxonomy" id="185950"/>
    <lineage>
        <taxon>Bacteria</taxon>
        <taxon>Pseudomonadati</taxon>
        <taxon>Pseudomonadota</taxon>
        <taxon>Alphaproteobacteria</taxon>
        <taxon>Sphingomonadales</taxon>
        <taxon>Sphingomonadaceae</taxon>
        <taxon>Sphingomonas</taxon>
    </lineage>
</organism>
<gene>
    <name evidence="1" type="ORF">C8J25_10686</name>
</gene>
<comment type="caution">
    <text evidence="1">The sequence shown here is derived from an EMBL/GenBank/DDBJ whole genome shotgun (WGS) entry which is preliminary data.</text>
</comment>
<dbReference type="AlphaFoldDB" id="A0A2T5U2W7"/>
<proteinExistence type="predicted"/>
<dbReference type="EMBL" id="QAYE01000006">
    <property type="protein sequence ID" value="PTW45835.1"/>
    <property type="molecule type" value="Genomic_DNA"/>
</dbReference>
<reference evidence="1 2" key="1">
    <citation type="submission" date="2018-04" db="EMBL/GenBank/DDBJ databases">
        <title>Genomic Encyclopedia of Type Strains, Phase III (KMG-III): the genomes of soil and plant-associated and newly described type strains.</title>
        <authorList>
            <person name="Whitman W."/>
        </authorList>
    </citation>
    <scope>NUCLEOTIDE SEQUENCE [LARGE SCALE GENOMIC DNA]</scope>
    <source>
        <strain evidence="1 2">MA-olki</strain>
    </source>
</reference>
<dbReference type="Proteomes" id="UP000244013">
    <property type="component" value="Unassembled WGS sequence"/>
</dbReference>
<evidence type="ECO:0000313" key="2">
    <source>
        <dbReference type="Proteomes" id="UP000244013"/>
    </source>
</evidence>
<evidence type="ECO:0000313" key="1">
    <source>
        <dbReference type="EMBL" id="PTW45835.1"/>
    </source>
</evidence>